<dbReference type="PANTHER" id="PTHR36113:SF3">
    <property type="entry name" value="SLL5075 PROTEIN"/>
    <property type="match status" value="1"/>
</dbReference>
<evidence type="ECO:0000259" key="1">
    <source>
        <dbReference type="PROSITE" id="PS51819"/>
    </source>
</evidence>
<dbReference type="OrthoDB" id="1270449at2"/>
<keyword evidence="2" id="KW-0223">Dioxygenase</keyword>
<dbReference type="GO" id="GO:0051213">
    <property type="term" value="F:dioxygenase activity"/>
    <property type="evidence" value="ECO:0007669"/>
    <property type="project" value="UniProtKB-KW"/>
</dbReference>
<dbReference type="AlphaFoldDB" id="A0A1I0RL25"/>
<reference evidence="3" key="1">
    <citation type="submission" date="2016-10" db="EMBL/GenBank/DDBJ databases">
        <authorList>
            <person name="Varghese N."/>
            <person name="Submissions S."/>
        </authorList>
    </citation>
    <scope>NUCLEOTIDE SEQUENCE [LARGE SCALE GENOMIC DNA]</scope>
    <source>
        <strain evidence="3">DSM 3695</strain>
    </source>
</reference>
<dbReference type="EMBL" id="FOJG01000001">
    <property type="protein sequence ID" value="SEW41811.1"/>
    <property type="molecule type" value="Genomic_DNA"/>
</dbReference>
<organism evidence="2 3">
    <name type="scientific">Chitinophaga arvensicola</name>
    <dbReference type="NCBI Taxonomy" id="29529"/>
    <lineage>
        <taxon>Bacteria</taxon>
        <taxon>Pseudomonadati</taxon>
        <taxon>Bacteroidota</taxon>
        <taxon>Chitinophagia</taxon>
        <taxon>Chitinophagales</taxon>
        <taxon>Chitinophagaceae</taxon>
        <taxon>Chitinophaga</taxon>
    </lineage>
</organism>
<dbReference type="PROSITE" id="PS51819">
    <property type="entry name" value="VOC"/>
    <property type="match status" value="1"/>
</dbReference>
<dbReference type="SUPFAM" id="SSF54593">
    <property type="entry name" value="Glyoxalase/Bleomycin resistance protein/Dihydroxybiphenyl dioxygenase"/>
    <property type="match status" value="1"/>
</dbReference>
<feature type="domain" description="VOC" evidence="1">
    <location>
        <begin position="2"/>
        <end position="120"/>
    </location>
</feature>
<dbReference type="RefSeq" id="WP_089896040.1">
    <property type="nucleotide sequence ID" value="NZ_FOJG01000001.1"/>
</dbReference>
<evidence type="ECO:0000313" key="2">
    <source>
        <dbReference type="EMBL" id="SEW41811.1"/>
    </source>
</evidence>
<dbReference type="InterPro" id="IPR051332">
    <property type="entry name" value="Fosfomycin_Res_Enzymes"/>
</dbReference>
<proteinExistence type="predicted"/>
<protein>
    <submittedName>
        <fullName evidence="2">Catechol 2,3-dioxygenase</fullName>
    </submittedName>
</protein>
<dbReference type="Proteomes" id="UP000199310">
    <property type="component" value="Unassembled WGS sequence"/>
</dbReference>
<accession>A0A1I0RL25</accession>
<dbReference type="Pfam" id="PF00903">
    <property type="entry name" value="Glyoxalase"/>
    <property type="match status" value="1"/>
</dbReference>
<dbReference type="InterPro" id="IPR029068">
    <property type="entry name" value="Glyas_Bleomycin-R_OHBP_Dase"/>
</dbReference>
<dbReference type="STRING" id="29529.SAMN04488122_3030"/>
<keyword evidence="3" id="KW-1185">Reference proteome</keyword>
<dbReference type="PANTHER" id="PTHR36113">
    <property type="entry name" value="LYASE, PUTATIVE-RELATED-RELATED"/>
    <property type="match status" value="1"/>
</dbReference>
<dbReference type="CDD" id="cd06587">
    <property type="entry name" value="VOC"/>
    <property type="match status" value="1"/>
</dbReference>
<dbReference type="Gene3D" id="3.10.180.10">
    <property type="entry name" value="2,3-Dihydroxybiphenyl 1,2-Dioxygenase, domain 1"/>
    <property type="match status" value="1"/>
</dbReference>
<gene>
    <name evidence="2" type="ORF">SAMN04488122_3030</name>
</gene>
<sequence length="123" mass="14203">MQLNHLNLSVKDIPSTRALFETYFDFTCVDPKLNDTLSVLHGPDGFILVLMHQKMNEKGNHTYPDTFHIGFYLEDEAAVKATWERLKSGGIQLDQEPQIMRKTFGFYFTFDAIMIEITTPIKD</sequence>
<name>A0A1I0RL25_9BACT</name>
<evidence type="ECO:0000313" key="3">
    <source>
        <dbReference type="Proteomes" id="UP000199310"/>
    </source>
</evidence>
<dbReference type="InterPro" id="IPR037523">
    <property type="entry name" value="VOC_core"/>
</dbReference>
<dbReference type="InterPro" id="IPR004360">
    <property type="entry name" value="Glyas_Fos-R_dOase_dom"/>
</dbReference>
<keyword evidence="2" id="KW-0560">Oxidoreductase</keyword>